<reference evidence="2" key="1">
    <citation type="submission" date="2020-03" db="EMBL/GenBank/DDBJ databases">
        <title>FDA dAtabase for Regulatory Grade micrObial Sequences (FDA-ARGOS): Supporting development and validation of Infectious Disease Dx tests.</title>
        <authorList>
            <person name="Campos J."/>
            <person name="Goldberg B."/>
            <person name="Tallon L."/>
            <person name="Sadzewicz L."/>
            <person name="Vavikolanu K."/>
            <person name="Mehta A."/>
            <person name="Aluvathingal J."/>
            <person name="Nadendla S."/>
            <person name="Nandy P."/>
            <person name="Geyer C."/>
            <person name="Yan Y."/>
            <person name="Sichtig H."/>
        </authorList>
    </citation>
    <scope>NUCLEOTIDE SEQUENCE [LARGE SCALE GENOMIC DNA]</scope>
    <source>
        <strain evidence="2">FDAARGOS_652</strain>
    </source>
</reference>
<protein>
    <recommendedName>
        <fullName evidence="4">PH domain-containing protein</fullName>
    </recommendedName>
</protein>
<evidence type="ECO:0008006" key="4">
    <source>
        <dbReference type="Google" id="ProtNLM"/>
    </source>
</evidence>
<dbReference type="SUPFAM" id="SSF50729">
    <property type="entry name" value="PH domain-like"/>
    <property type="match status" value="1"/>
</dbReference>
<accession>A0A8X7NNK8</accession>
<feature type="region of interest" description="Disordered" evidence="1">
    <location>
        <begin position="503"/>
        <end position="673"/>
    </location>
</feature>
<feature type="compositionally biased region" description="Low complexity" evidence="1">
    <location>
        <begin position="505"/>
        <end position="517"/>
    </location>
</feature>
<dbReference type="PANTHER" id="PTHR37283:SF1">
    <property type="entry name" value="PH DOMAIN-CONTAINING PROTEIN YHR131C"/>
    <property type="match status" value="1"/>
</dbReference>
<comment type="caution">
    <text evidence="2">The sequence shown here is derived from an EMBL/GenBank/DDBJ whole genome shotgun (WGS) entry which is preliminary data.</text>
</comment>
<evidence type="ECO:0000313" key="2">
    <source>
        <dbReference type="EMBL" id="KAF6057779.1"/>
    </source>
</evidence>
<dbReference type="Gene3D" id="2.30.29.30">
    <property type="entry name" value="Pleckstrin-homology domain (PH domain)/Phosphotyrosine-binding domain (PTB)"/>
    <property type="match status" value="1"/>
</dbReference>
<dbReference type="PANTHER" id="PTHR37283">
    <property type="entry name" value="PH DOMAIN-CONTAINING PROTEIN YHR131C"/>
    <property type="match status" value="1"/>
</dbReference>
<feature type="region of interest" description="Disordered" evidence="1">
    <location>
        <begin position="75"/>
        <end position="103"/>
    </location>
</feature>
<name>A0A8X7NNK8_CANPA</name>
<feature type="compositionally biased region" description="Low complexity" evidence="1">
    <location>
        <begin position="76"/>
        <end position="94"/>
    </location>
</feature>
<feature type="compositionally biased region" description="Basic residues" evidence="1">
    <location>
        <begin position="430"/>
        <end position="446"/>
    </location>
</feature>
<sequence length="846" mass="94799">MFASSTSRTCYDNYNHNHNHNHNDFHYHSHHHFQTRTQTQHSNRIVSSIATNHRLHSQSQQETSQHPIHINTYTHSSQQTTTPSSSSSSSSSSSLFSAEDNNFPNQCDTGFKVTTEVNNGDSNDYMNEDNHHLQQRSYSPPTPCPSIWSSFDAKHIPDSQELLQLLEPNPVFPPSYDTLPPGGCPRFPVLQPLSSFEEAIYTNLHSHQQHASSPATRAMDPAAGSSSTTLLLNITPKATTAAEATLPPSYSPSIYKIGIVSRKLEWVNPYEMSTNRSWKYLICELNSTQLNFYNIPPSHEDKILDFVSNDNKTLSSSQSTARIPENDSILTSDFDHRFYNFVKRQGLLEDVCAGSKKKGLVRTYTLQHARVGLATDYQKRVNVLRLRIESEQILLHFESTQDLIDWNMSLAVGKDIAIDINERELPKYRTVPRRRRRRGSNRRRRSAGGGINNRSSANHSSSSSSNIHFSRYTSTSDQFANTRNMLKSVSDANKIKGRFNKLRSKFSSSRLRSSSSPSPSPSPSTPNGDSEYNDDSRTSRFRSGSNYSDLRDRGYSMTEPQNHSSQGGRNYEPDNNVSHSSSYANSFDDDDEDDVEDYDEEFNEVLRRSRHETSGSTSPPPPPIHGNYDDQEDIQSMSDLRIDEDEEDGFGEGDGDEDDDDEQVGADEYEQEDDEANGFLSMARSRGVFAIGAPERKARSQCTTDNDFKWNPCPNESYSKRRYYRNCLRCIKPLTMEDSWVYKPLVKPTPFSPLNVAYLKAVKYAGPNGEVLPSASSTVSVPNSGVSSSNASFTSSHRKYGGGAATAALGVESTLMLPDTALTKLPNHFLKEFSVGPHGLVPKEII</sequence>
<dbReference type="AlphaFoldDB" id="A0A8X7NNK8"/>
<feature type="region of interest" description="Disordered" evidence="1">
    <location>
        <begin position="429"/>
        <end position="469"/>
    </location>
</feature>
<evidence type="ECO:0000256" key="1">
    <source>
        <dbReference type="SAM" id="MobiDB-lite"/>
    </source>
</evidence>
<feature type="compositionally biased region" description="Acidic residues" evidence="1">
    <location>
        <begin position="587"/>
        <end position="603"/>
    </location>
</feature>
<organism evidence="2 3">
    <name type="scientific">Candida parapsilosis</name>
    <name type="common">Yeast</name>
    <dbReference type="NCBI Taxonomy" id="5480"/>
    <lineage>
        <taxon>Eukaryota</taxon>
        <taxon>Fungi</taxon>
        <taxon>Dikarya</taxon>
        <taxon>Ascomycota</taxon>
        <taxon>Saccharomycotina</taxon>
        <taxon>Pichiomycetes</taxon>
        <taxon>Debaryomycetaceae</taxon>
        <taxon>Candida/Lodderomyces clade</taxon>
        <taxon>Candida</taxon>
    </lineage>
</organism>
<feature type="compositionally biased region" description="Acidic residues" evidence="1">
    <location>
        <begin position="642"/>
        <end position="673"/>
    </location>
</feature>
<evidence type="ECO:0000313" key="3">
    <source>
        <dbReference type="Proteomes" id="UP000590412"/>
    </source>
</evidence>
<feature type="compositionally biased region" description="Basic and acidic residues" evidence="1">
    <location>
        <begin position="604"/>
        <end position="613"/>
    </location>
</feature>
<dbReference type="InterPro" id="IPR011993">
    <property type="entry name" value="PH-like_dom_sf"/>
</dbReference>
<dbReference type="EMBL" id="JABWAB010000003">
    <property type="protein sequence ID" value="KAF6057779.1"/>
    <property type="molecule type" value="Genomic_DNA"/>
</dbReference>
<dbReference type="OrthoDB" id="5865767at2759"/>
<dbReference type="Proteomes" id="UP000590412">
    <property type="component" value="Unassembled WGS sequence"/>
</dbReference>
<feature type="compositionally biased region" description="Polar residues" evidence="1">
    <location>
        <begin position="558"/>
        <end position="585"/>
    </location>
</feature>
<gene>
    <name evidence="2" type="ORF">FOB60_002334</name>
</gene>
<feature type="compositionally biased region" description="Low complexity" evidence="1">
    <location>
        <begin position="452"/>
        <end position="469"/>
    </location>
</feature>
<proteinExistence type="predicted"/>
<feature type="region of interest" description="Disordered" evidence="1">
    <location>
        <begin position="22"/>
        <end position="42"/>
    </location>
</feature>